<feature type="domain" description="Helicase ATP-binding" evidence="8">
    <location>
        <begin position="36"/>
        <end position="221"/>
    </location>
</feature>
<dbReference type="AlphaFoldDB" id="A0A132ACY6"/>
<evidence type="ECO:0000256" key="6">
    <source>
        <dbReference type="PROSITE-ProRule" id="PRU00552"/>
    </source>
</evidence>
<feature type="compositionally biased region" description="Basic residues" evidence="7">
    <location>
        <begin position="504"/>
        <end position="514"/>
    </location>
</feature>
<feature type="domain" description="Helicase C-terminal" evidence="9">
    <location>
        <begin position="260"/>
        <end position="432"/>
    </location>
</feature>
<dbReference type="InterPro" id="IPR014014">
    <property type="entry name" value="RNA_helicase_DEAD_Q_motif"/>
</dbReference>
<feature type="region of interest" description="Disordered" evidence="7">
    <location>
        <begin position="495"/>
        <end position="514"/>
    </location>
</feature>
<gene>
    <name evidence="12" type="ORF">QR98_0073020</name>
    <name evidence="11" type="ORF">SSS_6314</name>
</gene>
<dbReference type="EMBL" id="JXLN01012684">
    <property type="protein sequence ID" value="KPM08777.1"/>
    <property type="molecule type" value="Genomic_DNA"/>
</dbReference>
<evidence type="ECO:0000259" key="9">
    <source>
        <dbReference type="PROSITE" id="PS51194"/>
    </source>
</evidence>
<reference evidence="12 15" key="1">
    <citation type="journal article" date="2015" name="Parasit. Vectors">
        <title>Draft genome of the scabies mite.</title>
        <authorList>
            <person name="Rider S.D.Jr."/>
            <person name="Morgan M.S."/>
            <person name="Arlian L.G."/>
        </authorList>
    </citation>
    <scope>NUCLEOTIDE SEQUENCE [LARGE SCALE GENOMIC DNA]</scope>
    <source>
        <strain evidence="12">Arlian Lab</strain>
    </source>
</reference>
<keyword evidence="5" id="KW-0067">ATP-binding</keyword>
<evidence type="ECO:0000256" key="3">
    <source>
        <dbReference type="ARBA" id="ARBA00022801"/>
    </source>
</evidence>
<dbReference type="GO" id="GO:0005829">
    <property type="term" value="C:cytosol"/>
    <property type="evidence" value="ECO:0007669"/>
    <property type="project" value="TreeGrafter"/>
</dbReference>
<keyword evidence="4 12" id="KW-0347">Helicase</keyword>
<reference evidence="11" key="3">
    <citation type="submission" date="2020-01" db="EMBL/GenBank/DDBJ databases">
        <authorList>
            <person name="Korhonen P.K.K."/>
            <person name="Guangxu M.G."/>
            <person name="Wang T.W."/>
            <person name="Stroehlein A.J.S."/>
            <person name="Young N.D."/>
            <person name="Ang C.-S.A."/>
            <person name="Fernando D.W.F."/>
            <person name="Lu H.L."/>
            <person name="Taylor S.T."/>
            <person name="Ehtesham M.E.M."/>
            <person name="Najaraj S.H.N."/>
            <person name="Harsha G.H.G."/>
            <person name="Madugundu A.M."/>
            <person name="Renuse S.R."/>
            <person name="Holt D.H."/>
            <person name="Pandey A.P."/>
            <person name="Papenfuss A.P."/>
            <person name="Gasser R.B.G."/>
            <person name="Fischer K.F."/>
        </authorList>
    </citation>
    <scope>NUCLEOTIDE SEQUENCE</scope>
    <source>
        <strain evidence="11">SSS_KF_BRIS2020</strain>
    </source>
</reference>
<dbReference type="InterPro" id="IPR027417">
    <property type="entry name" value="P-loop_NTPase"/>
</dbReference>
<dbReference type="GO" id="GO:0016787">
    <property type="term" value="F:hydrolase activity"/>
    <property type="evidence" value="ECO:0007669"/>
    <property type="project" value="UniProtKB-KW"/>
</dbReference>
<dbReference type="SUPFAM" id="SSF52540">
    <property type="entry name" value="P-loop containing nucleoside triphosphate hydrolases"/>
    <property type="match status" value="1"/>
</dbReference>
<dbReference type="EMBL" id="WVUK01000064">
    <property type="protein sequence ID" value="KAF7489721.1"/>
    <property type="molecule type" value="Genomic_DNA"/>
</dbReference>
<dbReference type="VEuPathDB" id="VectorBase:SSCA003845"/>
<keyword evidence="14" id="KW-1185">Reference proteome</keyword>
<dbReference type="EnsemblMetazoa" id="SSS_6314s_mrna">
    <property type="protein sequence ID" value="KAF7489721.1"/>
    <property type="gene ID" value="SSS_6314"/>
</dbReference>
<reference evidence="14" key="2">
    <citation type="journal article" date="2020" name="PLoS Negl. Trop. Dis.">
        <title>High-quality nuclear genome for Sarcoptes scabiei-A critical resource for a neglected parasite.</title>
        <authorList>
            <person name="Korhonen P.K."/>
            <person name="Gasser R.B."/>
            <person name="Ma G."/>
            <person name="Wang T."/>
            <person name="Stroehlein A.J."/>
            <person name="Young N.D."/>
            <person name="Ang C.S."/>
            <person name="Fernando D.D."/>
            <person name="Lu H.C."/>
            <person name="Taylor S."/>
            <person name="Reynolds S.L."/>
            <person name="Mofiz E."/>
            <person name="Najaraj S.H."/>
            <person name="Gowda H."/>
            <person name="Madugundu A."/>
            <person name="Renuse S."/>
            <person name="Holt D."/>
            <person name="Pandey A."/>
            <person name="Papenfuss A.T."/>
            <person name="Fischer K."/>
        </authorList>
    </citation>
    <scope>NUCLEOTIDE SEQUENCE [LARGE SCALE GENOMIC DNA]</scope>
</reference>
<keyword evidence="3" id="KW-0378">Hydrolase</keyword>
<evidence type="ECO:0000256" key="5">
    <source>
        <dbReference type="ARBA" id="ARBA00022840"/>
    </source>
</evidence>
<evidence type="ECO:0000313" key="13">
    <source>
        <dbReference type="EnsemblMetazoa" id="KAF7489721.1"/>
    </source>
</evidence>
<dbReference type="SMART" id="SM00490">
    <property type="entry name" value="HELICc"/>
    <property type="match status" value="1"/>
</dbReference>
<dbReference type="PROSITE" id="PS51195">
    <property type="entry name" value="Q_MOTIF"/>
    <property type="match status" value="1"/>
</dbReference>
<dbReference type="Proteomes" id="UP000616769">
    <property type="component" value="Unassembled WGS sequence"/>
</dbReference>
<evidence type="ECO:0000256" key="1">
    <source>
        <dbReference type="ARBA" id="ARBA00012552"/>
    </source>
</evidence>
<name>A0A132ACY6_SARSC</name>
<feature type="compositionally biased region" description="Polar residues" evidence="7">
    <location>
        <begin position="383"/>
        <end position="392"/>
    </location>
</feature>
<dbReference type="Gene3D" id="3.40.50.300">
    <property type="entry name" value="P-loop containing nucleotide triphosphate hydrolases"/>
    <property type="match status" value="2"/>
</dbReference>
<evidence type="ECO:0000256" key="7">
    <source>
        <dbReference type="SAM" id="MobiDB-lite"/>
    </source>
</evidence>
<dbReference type="GO" id="GO:0005524">
    <property type="term" value="F:ATP binding"/>
    <property type="evidence" value="ECO:0007669"/>
    <property type="project" value="UniProtKB-KW"/>
</dbReference>
<evidence type="ECO:0000313" key="14">
    <source>
        <dbReference type="Proteomes" id="UP000070412"/>
    </source>
</evidence>
<dbReference type="PROSITE" id="PS51194">
    <property type="entry name" value="HELICASE_CTER"/>
    <property type="match status" value="1"/>
</dbReference>
<dbReference type="InterPro" id="IPR014001">
    <property type="entry name" value="Helicase_ATP-bd"/>
</dbReference>
<protein>
    <recommendedName>
        <fullName evidence="1">RNA helicase</fullName>
        <ecNumber evidence="1">3.6.4.13</ecNumber>
    </recommendedName>
</protein>
<evidence type="ECO:0000313" key="12">
    <source>
        <dbReference type="EMBL" id="KPM08777.1"/>
    </source>
</evidence>
<accession>A0A132ACY6</accession>
<evidence type="ECO:0000313" key="15">
    <source>
        <dbReference type="Proteomes" id="UP000616769"/>
    </source>
</evidence>
<dbReference type="OrthoDB" id="10261904at2759"/>
<feature type="region of interest" description="Disordered" evidence="7">
    <location>
        <begin position="383"/>
        <end position="404"/>
    </location>
</feature>
<feature type="compositionally biased region" description="Acidic residues" evidence="7">
    <location>
        <begin position="393"/>
        <end position="404"/>
    </location>
</feature>
<evidence type="ECO:0000259" key="8">
    <source>
        <dbReference type="PROSITE" id="PS51192"/>
    </source>
</evidence>
<dbReference type="Proteomes" id="UP000070412">
    <property type="component" value="Unassembled WGS sequence"/>
</dbReference>
<dbReference type="InterPro" id="IPR050079">
    <property type="entry name" value="DEAD_box_RNA_helicase"/>
</dbReference>
<evidence type="ECO:0000256" key="2">
    <source>
        <dbReference type="ARBA" id="ARBA00022741"/>
    </source>
</evidence>
<dbReference type="SMART" id="SM00487">
    <property type="entry name" value="DEXDc"/>
    <property type="match status" value="1"/>
</dbReference>
<dbReference type="InterPro" id="IPR044742">
    <property type="entry name" value="DEAD/DEAH_RhlB"/>
</dbReference>
<feature type="domain" description="DEAD-box RNA helicase Q" evidence="10">
    <location>
        <begin position="3"/>
        <end position="31"/>
    </location>
</feature>
<dbReference type="PANTHER" id="PTHR47959">
    <property type="entry name" value="ATP-DEPENDENT RNA HELICASE RHLE-RELATED"/>
    <property type="match status" value="1"/>
</dbReference>
<dbReference type="CDD" id="cd00268">
    <property type="entry name" value="DEADc"/>
    <property type="match status" value="1"/>
</dbReference>
<evidence type="ECO:0000259" key="10">
    <source>
        <dbReference type="PROSITE" id="PS51195"/>
    </source>
</evidence>
<sequence>MDEEFRKLGLSNWLCKALKTLHIVSPSRIQREAIPLILDKNRPNVFACSQTGTGKTLAYVLPIIETLVRDPRPYYALVLAPTRELANQIHEIIKALTANTFSVKSLLIIGGQNQEEAQGLWFGKPNLVVATPGRLLDHLENRNFLDLCGTVSMIKFEMLILDEADQLISHGFCLQLKRILKFFDSIEKQFNHRRQTLLFSATLTHALEKLRDLTTEKDSNIKPVVINLLPTIEEIKKELATNESLDQRYLLCPEAIKVVYLVETILDLRFKQLIIFCRTKKEANLIHKVLQSLGFNGPEFNLNPVLLNSNLKQHLRFAALDTFRSLKSKILVTTDIANRGLDLPQVDLVINFNCPENPIIYIHRVGRTCRKPDFQIESQSIVADNVDQNNPDTEVDDDDDDDDESILKKQRKRRRLNENNKNHIKLKPKLHSCCNSIYLGKAITIITQYDIDRFRSIEEFIGIKMKSQEIDEKNIPNIIKQTAIAIKDAELRIEQENQEDKGRNNNRNKRIKTK</sequence>
<dbReference type="EC" id="3.6.4.13" evidence="1"/>
<dbReference type="GO" id="GO:0003676">
    <property type="term" value="F:nucleic acid binding"/>
    <property type="evidence" value="ECO:0007669"/>
    <property type="project" value="InterPro"/>
</dbReference>
<dbReference type="Pfam" id="PF00270">
    <property type="entry name" value="DEAD"/>
    <property type="match status" value="1"/>
</dbReference>
<feature type="short sequence motif" description="Q motif" evidence="6">
    <location>
        <begin position="3"/>
        <end position="31"/>
    </location>
</feature>
<evidence type="ECO:0000313" key="11">
    <source>
        <dbReference type="EMBL" id="KAF7489721.1"/>
    </source>
</evidence>
<dbReference type="GO" id="GO:0003724">
    <property type="term" value="F:RNA helicase activity"/>
    <property type="evidence" value="ECO:0007669"/>
    <property type="project" value="UniProtKB-EC"/>
</dbReference>
<keyword evidence="2" id="KW-0547">Nucleotide-binding</keyword>
<dbReference type="CDD" id="cd18787">
    <property type="entry name" value="SF2_C_DEAD"/>
    <property type="match status" value="1"/>
</dbReference>
<dbReference type="Pfam" id="PF00271">
    <property type="entry name" value="Helicase_C"/>
    <property type="match status" value="1"/>
</dbReference>
<dbReference type="InterPro" id="IPR001650">
    <property type="entry name" value="Helicase_C-like"/>
</dbReference>
<dbReference type="InterPro" id="IPR011545">
    <property type="entry name" value="DEAD/DEAH_box_helicase_dom"/>
</dbReference>
<organism evidence="12 15">
    <name type="scientific">Sarcoptes scabiei</name>
    <name type="common">Itch mite</name>
    <name type="synonym">Acarus scabiei</name>
    <dbReference type="NCBI Taxonomy" id="52283"/>
    <lineage>
        <taxon>Eukaryota</taxon>
        <taxon>Metazoa</taxon>
        <taxon>Ecdysozoa</taxon>
        <taxon>Arthropoda</taxon>
        <taxon>Chelicerata</taxon>
        <taxon>Arachnida</taxon>
        <taxon>Acari</taxon>
        <taxon>Acariformes</taxon>
        <taxon>Sarcoptiformes</taxon>
        <taxon>Astigmata</taxon>
        <taxon>Psoroptidia</taxon>
        <taxon>Sarcoptoidea</taxon>
        <taxon>Sarcoptidae</taxon>
        <taxon>Sarcoptinae</taxon>
        <taxon>Sarcoptes</taxon>
    </lineage>
</organism>
<evidence type="ECO:0000256" key="4">
    <source>
        <dbReference type="ARBA" id="ARBA00022806"/>
    </source>
</evidence>
<dbReference type="PANTHER" id="PTHR47959:SF24">
    <property type="entry name" value="ATP-DEPENDENT RNA HELICASE"/>
    <property type="match status" value="1"/>
</dbReference>
<reference evidence="13" key="4">
    <citation type="submission" date="2022-06" db="UniProtKB">
        <authorList>
            <consortium name="EnsemblMetazoa"/>
        </authorList>
    </citation>
    <scope>IDENTIFICATION</scope>
</reference>
<dbReference type="PROSITE" id="PS51192">
    <property type="entry name" value="HELICASE_ATP_BIND_1"/>
    <property type="match status" value="1"/>
</dbReference>
<proteinExistence type="predicted"/>